<reference evidence="1 2" key="1">
    <citation type="journal article" date="2019" name="Sci. Rep.">
        <title>Orb-weaving spider Araneus ventricosus genome elucidates the spidroin gene catalogue.</title>
        <authorList>
            <person name="Kono N."/>
            <person name="Nakamura H."/>
            <person name="Ohtoshi R."/>
            <person name="Moran D.A.P."/>
            <person name="Shinohara A."/>
            <person name="Yoshida Y."/>
            <person name="Fujiwara M."/>
            <person name="Mori M."/>
            <person name="Tomita M."/>
            <person name="Arakawa K."/>
        </authorList>
    </citation>
    <scope>NUCLEOTIDE SEQUENCE [LARGE SCALE GENOMIC DNA]</scope>
</reference>
<protein>
    <submittedName>
        <fullName evidence="1">Uncharacterized protein</fullName>
    </submittedName>
</protein>
<dbReference type="EMBL" id="BGPR01006647">
    <property type="protein sequence ID" value="GBN20681.1"/>
    <property type="molecule type" value="Genomic_DNA"/>
</dbReference>
<proteinExistence type="predicted"/>
<dbReference type="AlphaFoldDB" id="A0A4Y2M118"/>
<evidence type="ECO:0000313" key="1">
    <source>
        <dbReference type="EMBL" id="GBN20681.1"/>
    </source>
</evidence>
<organism evidence="1 2">
    <name type="scientific">Araneus ventricosus</name>
    <name type="common">Orbweaver spider</name>
    <name type="synonym">Epeira ventricosa</name>
    <dbReference type="NCBI Taxonomy" id="182803"/>
    <lineage>
        <taxon>Eukaryota</taxon>
        <taxon>Metazoa</taxon>
        <taxon>Ecdysozoa</taxon>
        <taxon>Arthropoda</taxon>
        <taxon>Chelicerata</taxon>
        <taxon>Arachnida</taxon>
        <taxon>Araneae</taxon>
        <taxon>Araneomorphae</taxon>
        <taxon>Entelegynae</taxon>
        <taxon>Araneoidea</taxon>
        <taxon>Araneidae</taxon>
        <taxon>Araneus</taxon>
    </lineage>
</organism>
<dbReference type="Proteomes" id="UP000499080">
    <property type="component" value="Unassembled WGS sequence"/>
</dbReference>
<keyword evidence="2" id="KW-1185">Reference proteome</keyword>
<accession>A0A4Y2M118</accession>
<comment type="caution">
    <text evidence="1">The sequence shown here is derived from an EMBL/GenBank/DDBJ whole genome shotgun (WGS) entry which is preliminary data.</text>
</comment>
<gene>
    <name evidence="1" type="ORF">AVEN_208259_1</name>
</gene>
<sequence>MRTPRFLAETSMSHPLSFLGPDSDPPCHSIDLFVGSACVKDTPLQCRQIPPDHLVPKPGHLETNIRTHLADGYEQVFREWLEEGVIEFVDISESNSAEFHYLPQRR</sequence>
<evidence type="ECO:0000313" key="2">
    <source>
        <dbReference type="Proteomes" id="UP000499080"/>
    </source>
</evidence>
<name>A0A4Y2M118_ARAVE</name>